<dbReference type="PANTHER" id="PTHR47959">
    <property type="entry name" value="ATP-DEPENDENT RNA HELICASE RHLE-RELATED"/>
    <property type="match status" value="1"/>
</dbReference>
<evidence type="ECO:0000256" key="2">
    <source>
        <dbReference type="ARBA" id="ARBA00009046"/>
    </source>
</evidence>
<evidence type="ECO:0000256" key="9">
    <source>
        <dbReference type="ARBA" id="ARBA00023118"/>
    </source>
</evidence>
<evidence type="ECO:0000256" key="6">
    <source>
        <dbReference type="ARBA" id="ARBA00022801"/>
    </source>
</evidence>
<feature type="domain" description="Helicase ATP-binding" evidence="11">
    <location>
        <begin position="22"/>
        <end position="217"/>
    </location>
</feature>
<dbReference type="PROSITE" id="PS51192">
    <property type="entry name" value="HELICASE_ATP_BIND_1"/>
    <property type="match status" value="1"/>
</dbReference>
<dbReference type="InterPro" id="IPR038257">
    <property type="entry name" value="CRISPR-assoc_Cas3_HD_sf"/>
</dbReference>
<dbReference type="NCBIfam" id="TIGR01587">
    <property type="entry name" value="cas3_core"/>
    <property type="match status" value="1"/>
</dbReference>
<dbReference type="OrthoDB" id="9810236at2"/>
<keyword evidence="5" id="KW-0547">Nucleotide-binding</keyword>
<dbReference type="InterPro" id="IPR006483">
    <property type="entry name" value="CRISPR-assoc_Cas3_HD"/>
</dbReference>
<dbReference type="GO" id="GO:0004518">
    <property type="term" value="F:nuclease activity"/>
    <property type="evidence" value="ECO:0007669"/>
    <property type="project" value="UniProtKB-KW"/>
</dbReference>
<evidence type="ECO:0008006" key="16">
    <source>
        <dbReference type="Google" id="ProtNLM"/>
    </source>
</evidence>
<sequence length="787" mass="87076">MSFVEFVRAAAGPETVPYPYQRRLAEEGLPDVLRVPTGSGKTLAAVLPWLFRRTRHPDPAVRAETLRWLVVVLPQRTLVEQTVTVVRGWMANLGDGIPVHVLMGGEDPEDADWKRDPQRERIFIGTQDMVLSRVLMRGFAESRAGWPMSFGLLNAGVQFVFDEVQLMGPGLTTSLQLQGLRELLGVAQPCRSMWMSATVPSELSTVDFRRVLRVVGLDDEDRAGALGVRLDAGRTVRRLDLGEPDAKRYPRVLAERVVAQHRPGTRTLVVLNTVDRAVQVFDALARAGTEAGVVLVHSRFRPDDRAEHIERALQQPGPAGLIVVSTQVLEAGVDVTSETLVTETAPWSSIVQRAGRCNRDGQARGARLLWTVPPPGRGASLPYDDDELQHTEQVLRRLEGRTVTSTDLVEAARDATLPVHPVLRRRDLLDLFDTAPDLSGNDIDVSPFIRDTRDSTVSVAWRTWPDDLADMPAVGRRELCPAPIAGVQDMLRHKVTRGLVYDHLRGEWRWARPEDVRPGAIVVLDADRGGYRPEYGFDPNSRAAVDPLIPPETLPDAVESDPQTVGCRRWVPLAEHLADTEREARNLVERLGELPGLTDPHREAIALAARYHDIGKAHPVFARSLEKIAADYPTPEDGIWAKSPGQRPLRHEPRHFRHELVSALLLRDETTGLLEAVEEPDLVVYLALAHHGKVRLTVRGRPDEPADQILGVTDGESTVDCPLPNGTVLRARPLSLAPTRMGRDSLTAQALALRDREDLGPFRLAFCEAVVRAADWRASAGYDGSAR</sequence>
<dbReference type="SMART" id="SM00490">
    <property type="entry name" value="HELICc"/>
    <property type="match status" value="1"/>
</dbReference>
<dbReference type="NCBIfam" id="TIGR01596">
    <property type="entry name" value="cas3_HD"/>
    <property type="match status" value="1"/>
</dbReference>
<keyword evidence="4" id="KW-0479">Metal-binding</keyword>
<evidence type="ECO:0000256" key="10">
    <source>
        <dbReference type="ARBA" id="ARBA00038437"/>
    </source>
</evidence>
<dbReference type="PROSITE" id="PS51643">
    <property type="entry name" value="HD_CAS3"/>
    <property type="match status" value="1"/>
</dbReference>
<evidence type="ECO:0000259" key="12">
    <source>
        <dbReference type="PROSITE" id="PS51194"/>
    </source>
</evidence>
<keyword evidence="6" id="KW-0378">Hydrolase</keyword>
<dbReference type="InterPro" id="IPR014001">
    <property type="entry name" value="Helicase_ATP-bd"/>
</dbReference>
<protein>
    <recommendedName>
        <fullName evidence="16">CRISPR-associated helicase/endonuclease Cas3</fullName>
    </recommendedName>
</protein>
<dbReference type="Pfam" id="PF18019">
    <property type="entry name" value="Cas3_HD"/>
    <property type="match status" value="1"/>
</dbReference>
<evidence type="ECO:0000256" key="7">
    <source>
        <dbReference type="ARBA" id="ARBA00022806"/>
    </source>
</evidence>
<evidence type="ECO:0000256" key="8">
    <source>
        <dbReference type="ARBA" id="ARBA00022840"/>
    </source>
</evidence>
<dbReference type="EMBL" id="BJFL01000018">
    <property type="protein sequence ID" value="GDY31831.1"/>
    <property type="molecule type" value="Genomic_DNA"/>
</dbReference>
<dbReference type="Proteomes" id="UP000298860">
    <property type="component" value="Unassembled WGS sequence"/>
</dbReference>
<name>A0A4D4J5L8_9PSEU</name>
<evidence type="ECO:0000259" key="11">
    <source>
        <dbReference type="PROSITE" id="PS51192"/>
    </source>
</evidence>
<evidence type="ECO:0000313" key="14">
    <source>
        <dbReference type="EMBL" id="GDY31831.1"/>
    </source>
</evidence>
<dbReference type="InterPro" id="IPR001650">
    <property type="entry name" value="Helicase_C-like"/>
</dbReference>
<comment type="similarity">
    <text evidence="10">Belongs to the DEAD box helicase family.</text>
</comment>
<dbReference type="InterPro" id="IPR054712">
    <property type="entry name" value="Cas3-like_dom"/>
</dbReference>
<evidence type="ECO:0000313" key="15">
    <source>
        <dbReference type="Proteomes" id="UP000298860"/>
    </source>
</evidence>
<dbReference type="PROSITE" id="PS51194">
    <property type="entry name" value="HELICASE_CTER"/>
    <property type="match status" value="1"/>
</dbReference>
<comment type="similarity">
    <text evidence="1">In the N-terminal section; belongs to the CRISPR-associated nuclease Cas3-HD family.</text>
</comment>
<dbReference type="GO" id="GO:0003724">
    <property type="term" value="F:RNA helicase activity"/>
    <property type="evidence" value="ECO:0007669"/>
    <property type="project" value="TreeGrafter"/>
</dbReference>
<dbReference type="InterPro" id="IPR027417">
    <property type="entry name" value="P-loop_NTPase"/>
</dbReference>
<dbReference type="GO" id="GO:0005524">
    <property type="term" value="F:ATP binding"/>
    <property type="evidence" value="ECO:0007669"/>
    <property type="project" value="UniProtKB-KW"/>
</dbReference>
<evidence type="ECO:0000256" key="4">
    <source>
        <dbReference type="ARBA" id="ARBA00022723"/>
    </source>
</evidence>
<dbReference type="InterPro" id="IPR006474">
    <property type="entry name" value="Helicase_Cas3_CRISPR-ass_core"/>
</dbReference>
<dbReference type="Pfam" id="PF22590">
    <property type="entry name" value="Cas3-like_C_2"/>
    <property type="match status" value="1"/>
</dbReference>
<proteinExistence type="inferred from homology"/>
<evidence type="ECO:0000256" key="3">
    <source>
        <dbReference type="ARBA" id="ARBA00022722"/>
    </source>
</evidence>
<evidence type="ECO:0000256" key="5">
    <source>
        <dbReference type="ARBA" id="ARBA00022741"/>
    </source>
</evidence>
<keyword evidence="3" id="KW-0540">Nuclease</keyword>
<dbReference type="GO" id="GO:0016787">
    <property type="term" value="F:hydrolase activity"/>
    <property type="evidence" value="ECO:0007669"/>
    <property type="project" value="UniProtKB-KW"/>
</dbReference>
<evidence type="ECO:0000259" key="13">
    <source>
        <dbReference type="PROSITE" id="PS51643"/>
    </source>
</evidence>
<keyword evidence="8" id="KW-0067">ATP-binding</keyword>
<keyword evidence="7" id="KW-0347">Helicase</keyword>
<evidence type="ECO:0000256" key="1">
    <source>
        <dbReference type="ARBA" id="ARBA00006847"/>
    </source>
</evidence>
<dbReference type="SUPFAM" id="SSF109604">
    <property type="entry name" value="HD-domain/PDEase-like"/>
    <property type="match status" value="1"/>
</dbReference>
<keyword evidence="15" id="KW-1185">Reference proteome</keyword>
<dbReference type="GO" id="GO:0046872">
    <property type="term" value="F:metal ion binding"/>
    <property type="evidence" value="ECO:0007669"/>
    <property type="project" value="UniProtKB-KW"/>
</dbReference>
<dbReference type="GO" id="GO:0051607">
    <property type="term" value="P:defense response to virus"/>
    <property type="evidence" value="ECO:0007669"/>
    <property type="project" value="UniProtKB-KW"/>
</dbReference>
<dbReference type="InterPro" id="IPR050079">
    <property type="entry name" value="DEAD_box_RNA_helicase"/>
</dbReference>
<dbReference type="PANTHER" id="PTHR47959:SF16">
    <property type="entry name" value="CRISPR-ASSOCIATED NUCLEASE_HELICASE CAS3-RELATED"/>
    <property type="match status" value="1"/>
</dbReference>
<gene>
    <name evidence="14" type="ORF">GTS_34640</name>
</gene>
<dbReference type="SUPFAM" id="SSF52540">
    <property type="entry name" value="P-loop containing nucleoside triphosphate hydrolases"/>
    <property type="match status" value="1"/>
</dbReference>
<dbReference type="AlphaFoldDB" id="A0A4D4J5L8"/>
<dbReference type="GO" id="GO:0003676">
    <property type="term" value="F:nucleic acid binding"/>
    <property type="evidence" value="ECO:0007669"/>
    <property type="project" value="InterPro"/>
</dbReference>
<comment type="similarity">
    <text evidence="2">In the central section; belongs to the CRISPR-associated helicase Cas3 family.</text>
</comment>
<feature type="domain" description="HD Cas3-type" evidence="13">
    <location>
        <begin position="566"/>
        <end position="777"/>
    </location>
</feature>
<dbReference type="Gene3D" id="3.40.50.300">
    <property type="entry name" value="P-loop containing nucleotide triphosphate hydrolases"/>
    <property type="match status" value="2"/>
</dbReference>
<accession>A0A4D4J5L8</accession>
<feature type="domain" description="Helicase C-terminal" evidence="12">
    <location>
        <begin position="245"/>
        <end position="410"/>
    </location>
</feature>
<dbReference type="Gene3D" id="1.10.3210.30">
    <property type="match status" value="1"/>
</dbReference>
<keyword evidence="9" id="KW-0051">Antiviral defense</keyword>
<reference evidence="15" key="1">
    <citation type="submission" date="2019-04" db="EMBL/GenBank/DDBJ databases">
        <title>Draft genome sequence of Pseudonocardiaceae bacterium SL3-2-4.</title>
        <authorList>
            <person name="Ningsih F."/>
            <person name="Yokota A."/>
            <person name="Sakai Y."/>
            <person name="Nanatani K."/>
            <person name="Yabe S."/>
            <person name="Oetari A."/>
            <person name="Sjamsuridzal W."/>
        </authorList>
    </citation>
    <scope>NUCLEOTIDE SEQUENCE [LARGE SCALE GENOMIC DNA]</scope>
    <source>
        <strain evidence="15">SL3-2-4</strain>
    </source>
</reference>
<organism evidence="14 15">
    <name type="scientific">Gandjariella thermophila</name>
    <dbReference type="NCBI Taxonomy" id="1931992"/>
    <lineage>
        <taxon>Bacteria</taxon>
        <taxon>Bacillati</taxon>
        <taxon>Actinomycetota</taxon>
        <taxon>Actinomycetes</taxon>
        <taxon>Pseudonocardiales</taxon>
        <taxon>Pseudonocardiaceae</taxon>
        <taxon>Gandjariella</taxon>
    </lineage>
</organism>
<dbReference type="Pfam" id="PF00270">
    <property type="entry name" value="DEAD"/>
    <property type="match status" value="1"/>
</dbReference>
<dbReference type="GO" id="GO:0005829">
    <property type="term" value="C:cytosol"/>
    <property type="evidence" value="ECO:0007669"/>
    <property type="project" value="TreeGrafter"/>
</dbReference>
<comment type="caution">
    <text evidence="14">The sequence shown here is derived from an EMBL/GenBank/DDBJ whole genome shotgun (WGS) entry which is preliminary data.</text>
</comment>
<dbReference type="SMART" id="SM00487">
    <property type="entry name" value="DEXDc"/>
    <property type="match status" value="1"/>
</dbReference>
<dbReference type="InterPro" id="IPR011545">
    <property type="entry name" value="DEAD/DEAH_box_helicase_dom"/>
</dbReference>